<comment type="caution">
    <text evidence="3">The sequence shown here is derived from an EMBL/GenBank/DDBJ whole genome shotgun (WGS) entry which is preliminary data.</text>
</comment>
<evidence type="ECO:0000259" key="2">
    <source>
        <dbReference type="Pfam" id="PF00561"/>
    </source>
</evidence>
<keyword evidence="4" id="KW-1185">Reference proteome</keyword>
<dbReference type="RefSeq" id="WP_357787426.1">
    <property type="nucleotide sequence ID" value="NZ_JBFAKC010000014.1"/>
</dbReference>
<dbReference type="Proteomes" id="UP001551695">
    <property type="component" value="Unassembled WGS sequence"/>
</dbReference>
<dbReference type="InterPro" id="IPR029058">
    <property type="entry name" value="AB_hydrolase_fold"/>
</dbReference>
<evidence type="ECO:0000313" key="4">
    <source>
        <dbReference type="Proteomes" id="UP001551695"/>
    </source>
</evidence>
<gene>
    <name evidence="3" type="ORF">AB0I48_26810</name>
</gene>
<protein>
    <submittedName>
        <fullName evidence="3">Alpha/beta hydrolase</fullName>
    </submittedName>
</protein>
<dbReference type="Gene3D" id="3.40.50.1820">
    <property type="entry name" value="alpha/beta hydrolase"/>
    <property type="match status" value="1"/>
</dbReference>
<dbReference type="PRINTS" id="PR00111">
    <property type="entry name" value="ABHYDROLASE"/>
</dbReference>
<dbReference type="InterPro" id="IPR000073">
    <property type="entry name" value="AB_hydrolase_1"/>
</dbReference>
<feature type="domain" description="AB hydrolase-1" evidence="2">
    <location>
        <begin position="27"/>
        <end position="258"/>
    </location>
</feature>
<name>A0ABV3G169_9NOCA</name>
<dbReference type="Pfam" id="PF00561">
    <property type="entry name" value="Abhydrolase_1"/>
    <property type="match status" value="1"/>
</dbReference>
<evidence type="ECO:0000256" key="1">
    <source>
        <dbReference type="ARBA" id="ARBA00022801"/>
    </source>
</evidence>
<accession>A0ABV3G169</accession>
<dbReference type="SUPFAM" id="SSF53474">
    <property type="entry name" value="alpha/beta-Hydrolases"/>
    <property type="match status" value="1"/>
</dbReference>
<dbReference type="PRINTS" id="PR00412">
    <property type="entry name" value="EPOXHYDRLASE"/>
</dbReference>
<evidence type="ECO:0000313" key="3">
    <source>
        <dbReference type="EMBL" id="MEV0711181.1"/>
    </source>
</evidence>
<proteinExistence type="predicted"/>
<dbReference type="EMBL" id="JBFAKC010000014">
    <property type="protein sequence ID" value="MEV0711181.1"/>
    <property type="molecule type" value="Genomic_DNA"/>
</dbReference>
<dbReference type="PANTHER" id="PTHR43329">
    <property type="entry name" value="EPOXIDE HYDROLASE"/>
    <property type="match status" value="1"/>
</dbReference>
<sequence length="279" mass="30922">MIEAIKIPTEAGTFDALACGASGGREVMLLHGFPEAAIEWEFQLGALGNGGCQVVAPDLRGYSPGFRPERVDAYRVEEFVGDVIAIADELGWQRFDLVGHDSGGYIGWSAAAAYPQRVRTLAAISTPHPAAFLRALTEDEDQAQRSQYFELLRRPRVAERILLADGATALRKIFDWKIPEERVEDYIHRLTQPEALTAALNWYRALHLAGPTPPVDVPTLYVWSTEDTAIGSFAAQTTADHVTGPYRFEMLEDISHWIPEQAPEALTMLLMEHLLAHRG</sequence>
<keyword evidence="1 3" id="KW-0378">Hydrolase</keyword>
<organism evidence="3 4">
    <name type="scientific">Nocardia aurea</name>
    <dbReference type="NCBI Taxonomy" id="2144174"/>
    <lineage>
        <taxon>Bacteria</taxon>
        <taxon>Bacillati</taxon>
        <taxon>Actinomycetota</taxon>
        <taxon>Actinomycetes</taxon>
        <taxon>Mycobacteriales</taxon>
        <taxon>Nocardiaceae</taxon>
        <taxon>Nocardia</taxon>
    </lineage>
</organism>
<dbReference type="GO" id="GO:0016787">
    <property type="term" value="F:hydrolase activity"/>
    <property type="evidence" value="ECO:0007669"/>
    <property type="project" value="UniProtKB-KW"/>
</dbReference>
<dbReference type="InterPro" id="IPR000639">
    <property type="entry name" value="Epox_hydrolase-like"/>
</dbReference>
<reference evidence="3 4" key="1">
    <citation type="submission" date="2024-06" db="EMBL/GenBank/DDBJ databases">
        <title>The Natural Products Discovery Center: Release of the First 8490 Sequenced Strains for Exploring Actinobacteria Biosynthetic Diversity.</title>
        <authorList>
            <person name="Kalkreuter E."/>
            <person name="Kautsar S.A."/>
            <person name="Yang D."/>
            <person name="Bader C.D."/>
            <person name="Teijaro C.N."/>
            <person name="Fluegel L."/>
            <person name="Davis C.M."/>
            <person name="Simpson J.R."/>
            <person name="Lauterbach L."/>
            <person name="Steele A.D."/>
            <person name="Gui C."/>
            <person name="Meng S."/>
            <person name="Li G."/>
            <person name="Viehrig K."/>
            <person name="Ye F."/>
            <person name="Su P."/>
            <person name="Kiefer A.F."/>
            <person name="Nichols A."/>
            <person name="Cepeda A.J."/>
            <person name="Yan W."/>
            <person name="Fan B."/>
            <person name="Jiang Y."/>
            <person name="Adhikari A."/>
            <person name="Zheng C.-J."/>
            <person name="Schuster L."/>
            <person name="Cowan T.M."/>
            <person name="Smanski M.J."/>
            <person name="Chevrette M.G."/>
            <person name="De Carvalho L.P.S."/>
            <person name="Shen B."/>
        </authorList>
    </citation>
    <scope>NUCLEOTIDE SEQUENCE [LARGE SCALE GENOMIC DNA]</scope>
    <source>
        <strain evidence="3 4">NPDC050403</strain>
    </source>
</reference>